<dbReference type="AlphaFoldDB" id="A0A0D0AJS2"/>
<dbReference type="InParanoid" id="A0A0D0AJS2"/>
<reference evidence="2 3" key="1">
    <citation type="submission" date="2014-04" db="EMBL/GenBank/DDBJ databases">
        <authorList>
            <consortium name="DOE Joint Genome Institute"/>
            <person name="Kuo A."/>
            <person name="Ruytinx J."/>
            <person name="Rineau F."/>
            <person name="Colpaert J."/>
            <person name="Kohler A."/>
            <person name="Nagy L.G."/>
            <person name="Floudas D."/>
            <person name="Copeland A."/>
            <person name="Barry K.W."/>
            <person name="Cichocki N."/>
            <person name="Veneault-Fourrey C."/>
            <person name="LaButti K."/>
            <person name="Lindquist E.A."/>
            <person name="Lipzen A."/>
            <person name="Lundell T."/>
            <person name="Morin E."/>
            <person name="Murat C."/>
            <person name="Sun H."/>
            <person name="Tunlid A."/>
            <person name="Henrissat B."/>
            <person name="Grigoriev I.V."/>
            <person name="Hibbett D.S."/>
            <person name="Martin F."/>
            <person name="Nordberg H.P."/>
            <person name="Cantor M.N."/>
            <person name="Hua S.X."/>
        </authorList>
    </citation>
    <scope>NUCLEOTIDE SEQUENCE [LARGE SCALE GENOMIC DNA]</scope>
    <source>
        <strain evidence="2 3">UH-Slu-Lm8-n1</strain>
    </source>
</reference>
<gene>
    <name evidence="2" type="ORF">CY34DRAFT_12596</name>
</gene>
<organism evidence="2 3">
    <name type="scientific">Suillus luteus UH-Slu-Lm8-n1</name>
    <dbReference type="NCBI Taxonomy" id="930992"/>
    <lineage>
        <taxon>Eukaryota</taxon>
        <taxon>Fungi</taxon>
        <taxon>Dikarya</taxon>
        <taxon>Basidiomycota</taxon>
        <taxon>Agaricomycotina</taxon>
        <taxon>Agaricomycetes</taxon>
        <taxon>Agaricomycetidae</taxon>
        <taxon>Boletales</taxon>
        <taxon>Suillineae</taxon>
        <taxon>Suillaceae</taxon>
        <taxon>Suillus</taxon>
    </lineage>
</organism>
<keyword evidence="1" id="KW-1133">Transmembrane helix</keyword>
<dbReference type="OrthoDB" id="2636057at2759"/>
<keyword evidence="1" id="KW-0472">Membrane</keyword>
<dbReference type="Proteomes" id="UP000054485">
    <property type="component" value="Unassembled WGS sequence"/>
</dbReference>
<keyword evidence="3" id="KW-1185">Reference proteome</keyword>
<proteinExistence type="predicted"/>
<name>A0A0D0AJS2_9AGAM</name>
<reference evidence="3" key="2">
    <citation type="submission" date="2015-01" db="EMBL/GenBank/DDBJ databases">
        <title>Evolutionary Origins and Diversification of the Mycorrhizal Mutualists.</title>
        <authorList>
            <consortium name="DOE Joint Genome Institute"/>
            <consortium name="Mycorrhizal Genomics Consortium"/>
            <person name="Kohler A."/>
            <person name="Kuo A."/>
            <person name="Nagy L.G."/>
            <person name="Floudas D."/>
            <person name="Copeland A."/>
            <person name="Barry K.W."/>
            <person name="Cichocki N."/>
            <person name="Veneault-Fourrey C."/>
            <person name="LaButti K."/>
            <person name="Lindquist E.A."/>
            <person name="Lipzen A."/>
            <person name="Lundell T."/>
            <person name="Morin E."/>
            <person name="Murat C."/>
            <person name="Riley R."/>
            <person name="Ohm R."/>
            <person name="Sun H."/>
            <person name="Tunlid A."/>
            <person name="Henrissat B."/>
            <person name="Grigoriev I.V."/>
            <person name="Hibbett D.S."/>
            <person name="Martin F."/>
        </authorList>
    </citation>
    <scope>NUCLEOTIDE SEQUENCE [LARGE SCALE GENOMIC DNA]</scope>
    <source>
        <strain evidence="3">UH-Slu-Lm8-n1</strain>
    </source>
</reference>
<protein>
    <submittedName>
        <fullName evidence="2">Uncharacterized protein</fullName>
    </submittedName>
</protein>
<dbReference type="HOGENOM" id="CLU_819340_0_0_1"/>
<evidence type="ECO:0000256" key="1">
    <source>
        <dbReference type="SAM" id="Phobius"/>
    </source>
</evidence>
<keyword evidence="1" id="KW-0812">Transmembrane</keyword>
<dbReference type="EMBL" id="KN835248">
    <property type="protein sequence ID" value="KIK42101.1"/>
    <property type="molecule type" value="Genomic_DNA"/>
</dbReference>
<evidence type="ECO:0000313" key="3">
    <source>
        <dbReference type="Proteomes" id="UP000054485"/>
    </source>
</evidence>
<accession>A0A0D0AJS2</accession>
<feature type="transmembrane region" description="Helical" evidence="1">
    <location>
        <begin position="6"/>
        <end position="30"/>
    </location>
</feature>
<sequence>MSITDIAYRLLLAVINLIASMTFKIFSYTFEFQSQWKRSVSPGSSVGAKSLTVCKETQHKFDNLISQGEFYERIIVYYSSRWYVYQKGRYTGSLTVFPESESHCVGNLYVPKNLKLFRGILCVLDLPHYPKGAPEMSLIKYAPLFPRLASQLPWSSYHPEKSSACKATLRRREYVKVLAKSVIRRKVKESQVRYGSISPSHHHLVSSPNSQKTRNLRKTLVETLGASALKRQSLVIKDKEAPQTPKEVRVERRMRLALGENLSIKNLASATTARKVTSSLPGHSPSRIHSLLPTTRYQNQKSNRRGLFHEAAASSFRLFVNLGPPEDAVPGSCPVVVSM</sequence>
<evidence type="ECO:0000313" key="2">
    <source>
        <dbReference type="EMBL" id="KIK42101.1"/>
    </source>
</evidence>